<dbReference type="GO" id="GO:0022900">
    <property type="term" value="P:electron transport chain"/>
    <property type="evidence" value="ECO:0007669"/>
    <property type="project" value="InterPro"/>
</dbReference>
<protein>
    <submittedName>
        <fullName evidence="1">Uncharacterized protein</fullName>
    </submittedName>
</protein>
<accession>A0A3M0BG19</accession>
<gene>
    <name evidence="1" type="ORF">CLV39_1102</name>
</gene>
<dbReference type="GO" id="GO:0009055">
    <property type="term" value="F:electron transfer activity"/>
    <property type="evidence" value="ECO:0007669"/>
    <property type="project" value="InterPro"/>
</dbReference>
<dbReference type="AlphaFoldDB" id="A0A3M0BG19"/>
<organism evidence="1 2">
    <name type="scientific">Hydrogenothermus marinus</name>
    <dbReference type="NCBI Taxonomy" id="133270"/>
    <lineage>
        <taxon>Bacteria</taxon>
        <taxon>Pseudomonadati</taxon>
        <taxon>Aquificota</taxon>
        <taxon>Aquificia</taxon>
        <taxon>Aquificales</taxon>
        <taxon>Hydrogenothermaceae</taxon>
        <taxon>Hydrogenothermus</taxon>
    </lineage>
</organism>
<evidence type="ECO:0000313" key="2">
    <source>
        <dbReference type="Proteomes" id="UP000280842"/>
    </source>
</evidence>
<dbReference type="OrthoDB" id="9811133at2"/>
<dbReference type="EMBL" id="REFO01000012">
    <property type="protein sequence ID" value="RMA96091.1"/>
    <property type="molecule type" value="Genomic_DNA"/>
</dbReference>
<dbReference type="PANTHER" id="PTHR36118">
    <property type="entry name" value="ION-TRANSLOCATING OXIDOREDUCTASE COMPLEX SUBUNIT G"/>
    <property type="match status" value="1"/>
</dbReference>
<dbReference type="PANTHER" id="PTHR36118:SF1">
    <property type="entry name" value="ION-TRANSLOCATING OXIDOREDUCTASE COMPLEX SUBUNIT G"/>
    <property type="match status" value="1"/>
</dbReference>
<dbReference type="InterPro" id="IPR010209">
    <property type="entry name" value="Ion_transpt_RnfG/RsxG"/>
</dbReference>
<dbReference type="RefSeq" id="WP_121923225.1">
    <property type="nucleotide sequence ID" value="NZ_REFO01000012.1"/>
</dbReference>
<proteinExistence type="predicted"/>
<comment type="caution">
    <text evidence="1">The sequence shown here is derived from an EMBL/GenBank/DDBJ whole genome shotgun (WGS) entry which is preliminary data.</text>
</comment>
<dbReference type="GO" id="GO:0005886">
    <property type="term" value="C:plasma membrane"/>
    <property type="evidence" value="ECO:0007669"/>
    <property type="project" value="InterPro"/>
</dbReference>
<sequence>MKKIFLFLTVLFNISYAGLLIMPKEVLKENFPNAKYEKKNILLLSSQKKKIEKLSGKKLNSNIFTTYIVKKDNKIIGYAILHSHKVRTKNEVILISFDKDCKVKDVEIIAFYEPPEYMLNKNWLNLLKDKDKKIHHI</sequence>
<name>A0A3M0BG19_9AQUI</name>
<evidence type="ECO:0000313" key="1">
    <source>
        <dbReference type="EMBL" id="RMA96091.1"/>
    </source>
</evidence>
<dbReference type="Proteomes" id="UP000280842">
    <property type="component" value="Unassembled WGS sequence"/>
</dbReference>
<keyword evidence="2" id="KW-1185">Reference proteome</keyword>
<reference evidence="1 2" key="1">
    <citation type="submission" date="2018-10" db="EMBL/GenBank/DDBJ databases">
        <title>Genomic Encyclopedia of Archaeal and Bacterial Type Strains, Phase II (KMG-II): from individual species to whole genera.</title>
        <authorList>
            <person name="Goeker M."/>
        </authorList>
    </citation>
    <scope>NUCLEOTIDE SEQUENCE [LARGE SCALE GENOMIC DNA]</scope>
    <source>
        <strain evidence="1 2">VM1</strain>
    </source>
</reference>